<comment type="caution">
    <text evidence="1">The sequence shown here is derived from an EMBL/GenBank/DDBJ whole genome shotgun (WGS) entry which is preliminary data.</text>
</comment>
<proteinExistence type="predicted"/>
<gene>
    <name evidence="1" type="ORF">DFQ00_111160</name>
</gene>
<organism evidence="1 2">
    <name type="scientific">Paenibacillus barcinonensis</name>
    <dbReference type="NCBI Taxonomy" id="198119"/>
    <lineage>
        <taxon>Bacteria</taxon>
        <taxon>Bacillati</taxon>
        <taxon>Bacillota</taxon>
        <taxon>Bacilli</taxon>
        <taxon>Bacillales</taxon>
        <taxon>Paenibacillaceae</taxon>
        <taxon>Paenibacillus</taxon>
    </lineage>
</organism>
<evidence type="ECO:0000313" key="1">
    <source>
        <dbReference type="EMBL" id="PYE47861.1"/>
    </source>
</evidence>
<name>A0A2V4V7Q6_PAEBA</name>
<dbReference type="EMBL" id="QJSW01000011">
    <property type="protein sequence ID" value="PYE47861.1"/>
    <property type="molecule type" value="Genomic_DNA"/>
</dbReference>
<protein>
    <submittedName>
        <fullName evidence="1">Uncharacterized protein</fullName>
    </submittedName>
</protein>
<dbReference type="AlphaFoldDB" id="A0A2V4V7Q6"/>
<sequence>MLYFSKNKILLPTHRLEPIIHLLGDLVAAVGFPVGYELIECINWQFAVDDFVEGFEFGLTEQVPFGYHGWCGCAGEIVLFADVDLGRQERELVGEVFDLVLVTGRLIDRLRHPSRTLWQSRIHRTARSQIRQIIKQVAVVQEIALEYFARFCEIGP</sequence>
<accession>A0A2V4V7Q6</accession>
<reference evidence="1 2" key="1">
    <citation type="submission" date="2018-06" db="EMBL/GenBank/DDBJ databases">
        <title>Genomic Encyclopedia of Type Strains, Phase III (KMG-III): the genomes of soil and plant-associated and newly described type strains.</title>
        <authorList>
            <person name="Whitman W."/>
        </authorList>
    </citation>
    <scope>NUCLEOTIDE SEQUENCE [LARGE SCALE GENOMIC DNA]</scope>
    <source>
        <strain evidence="1 2">CECT 7022</strain>
    </source>
</reference>
<dbReference type="Proteomes" id="UP000247790">
    <property type="component" value="Unassembled WGS sequence"/>
</dbReference>
<evidence type="ECO:0000313" key="2">
    <source>
        <dbReference type="Proteomes" id="UP000247790"/>
    </source>
</evidence>